<feature type="domain" description="Rhodanese" evidence="3">
    <location>
        <begin position="188"/>
        <end position="303"/>
    </location>
</feature>
<feature type="chain" id="PRO_5041220984" evidence="2">
    <location>
        <begin position="23"/>
        <end position="306"/>
    </location>
</feature>
<dbReference type="AlphaFoldDB" id="A0AA41UF61"/>
<comment type="caution">
    <text evidence="4">The sequence shown here is derived from an EMBL/GenBank/DDBJ whole genome shotgun (WGS) entry which is preliminary data.</text>
</comment>
<keyword evidence="2" id="KW-0732">Signal</keyword>
<evidence type="ECO:0000256" key="1">
    <source>
        <dbReference type="ARBA" id="ARBA00022737"/>
    </source>
</evidence>
<protein>
    <submittedName>
        <fullName evidence="4">Sulfurtransferase</fullName>
    </submittedName>
</protein>
<evidence type="ECO:0000313" key="5">
    <source>
        <dbReference type="Proteomes" id="UP001156140"/>
    </source>
</evidence>
<gene>
    <name evidence="4" type="ORF">ML536_04830</name>
</gene>
<dbReference type="PANTHER" id="PTHR43855">
    <property type="entry name" value="THIOSULFATE SULFURTRANSFERASE"/>
    <property type="match status" value="1"/>
</dbReference>
<dbReference type="InterPro" id="IPR051126">
    <property type="entry name" value="Thiosulfate_sulfurtransferase"/>
</dbReference>
<dbReference type="Pfam" id="PF00581">
    <property type="entry name" value="Rhodanese"/>
    <property type="match status" value="2"/>
</dbReference>
<accession>A0AA41UF61</accession>
<reference evidence="4" key="1">
    <citation type="submission" date="2022-03" db="EMBL/GenBank/DDBJ databases">
        <title>The complete genome sequence of a Methyloterrigena soli.</title>
        <authorList>
            <person name="Zi Z."/>
        </authorList>
    </citation>
    <scope>NUCLEOTIDE SEQUENCE</scope>
    <source>
        <strain evidence="4">M48</strain>
    </source>
</reference>
<dbReference type="EMBL" id="JALAZD010000001">
    <property type="protein sequence ID" value="MCI0126146.1"/>
    <property type="molecule type" value="Genomic_DNA"/>
</dbReference>
<evidence type="ECO:0000256" key="2">
    <source>
        <dbReference type="SAM" id="SignalP"/>
    </source>
</evidence>
<dbReference type="SUPFAM" id="SSF52821">
    <property type="entry name" value="Rhodanese/Cell cycle control phosphatase"/>
    <property type="match status" value="2"/>
</dbReference>
<dbReference type="CDD" id="cd01449">
    <property type="entry name" value="TST_Repeat_2"/>
    <property type="match status" value="1"/>
</dbReference>
<dbReference type="RefSeq" id="WP_281735135.1">
    <property type="nucleotide sequence ID" value="NZ_JAKETQ010000001.1"/>
</dbReference>
<keyword evidence="1" id="KW-0677">Repeat</keyword>
<dbReference type="InterPro" id="IPR001763">
    <property type="entry name" value="Rhodanese-like_dom"/>
</dbReference>
<dbReference type="PROSITE" id="PS50206">
    <property type="entry name" value="RHODANESE_3"/>
    <property type="match status" value="2"/>
</dbReference>
<dbReference type="SMART" id="SM00450">
    <property type="entry name" value="RHOD"/>
    <property type="match status" value="2"/>
</dbReference>
<name>A0AA41UF61_9HYPH</name>
<dbReference type="InterPro" id="IPR036873">
    <property type="entry name" value="Rhodanese-like_dom_sf"/>
</dbReference>
<feature type="signal peptide" evidence="2">
    <location>
        <begin position="1"/>
        <end position="22"/>
    </location>
</feature>
<dbReference type="PANTHER" id="PTHR43855:SF1">
    <property type="entry name" value="THIOSULFATE SULFURTRANSFERASE"/>
    <property type="match status" value="1"/>
</dbReference>
<organism evidence="4 5">
    <name type="scientific">Paradevosia shaoguanensis</name>
    <dbReference type="NCBI Taxonomy" id="1335043"/>
    <lineage>
        <taxon>Bacteria</taxon>
        <taxon>Pseudomonadati</taxon>
        <taxon>Pseudomonadota</taxon>
        <taxon>Alphaproteobacteria</taxon>
        <taxon>Hyphomicrobiales</taxon>
        <taxon>Devosiaceae</taxon>
        <taxon>Paradevosia</taxon>
    </lineage>
</organism>
<dbReference type="Gene3D" id="3.40.250.10">
    <property type="entry name" value="Rhodanese-like domain"/>
    <property type="match status" value="2"/>
</dbReference>
<evidence type="ECO:0000259" key="3">
    <source>
        <dbReference type="PROSITE" id="PS50206"/>
    </source>
</evidence>
<evidence type="ECO:0000313" key="4">
    <source>
        <dbReference type="EMBL" id="MCI0126146.1"/>
    </source>
</evidence>
<feature type="domain" description="Rhodanese" evidence="3">
    <location>
        <begin position="41"/>
        <end position="159"/>
    </location>
</feature>
<proteinExistence type="predicted"/>
<dbReference type="Proteomes" id="UP001156140">
    <property type="component" value="Unassembled WGS sequence"/>
</dbReference>
<sequence>MRLSFLGTLAAVALVSVAPAYAERLTDKPLVDSAWLAEHLGNKSLVVIDIRDAVEGKNPYDAGHVPGAVNARYSEYGWRTTVNNVPGMLPPTEQIQGLIANLGVNNDSQVVIIPAGTNASEFGGATRVYWTFKVLGHDAVTILDGGYAAWTKANQQVSTDATTAAAGDFKAEFRPELLADVKEVTDAIASDVNLIDARSVAQFIGKEKTNTVQKLGTVPSAVNINFDQFYHPDVPSFANATEIAELVKAAGVATDNGLITFCNTGHLASIAWFGLSEVEGIKNVRLYDGSMSQWTADPARPVVASN</sequence>
<dbReference type="CDD" id="cd01448">
    <property type="entry name" value="TST_Repeat_1"/>
    <property type="match status" value="1"/>
</dbReference>
<keyword evidence="5" id="KW-1185">Reference proteome</keyword>